<dbReference type="Proteomes" id="UP001054902">
    <property type="component" value="Unassembled WGS sequence"/>
</dbReference>
<dbReference type="AlphaFoldDB" id="A0AAD3H2L8"/>
<organism evidence="5 6">
    <name type="scientific">Chaetoceros tenuissimus</name>
    <dbReference type="NCBI Taxonomy" id="426638"/>
    <lineage>
        <taxon>Eukaryota</taxon>
        <taxon>Sar</taxon>
        <taxon>Stramenopiles</taxon>
        <taxon>Ochrophyta</taxon>
        <taxon>Bacillariophyta</taxon>
        <taxon>Coscinodiscophyceae</taxon>
        <taxon>Chaetocerotophycidae</taxon>
        <taxon>Chaetocerotales</taxon>
        <taxon>Chaetocerotaceae</taxon>
        <taxon>Chaetoceros</taxon>
    </lineage>
</organism>
<protein>
    <recommendedName>
        <fullName evidence="4">Zeta toxin domain-containing protein</fullName>
    </recommendedName>
</protein>
<name>A0AAD3H2L8_9STRA</name>
<proteinExistence type="predicted"/>
<feature type="compositionally biased region" description="Polar residues" evidence="3">
    <location>
        <begin position="89"/>
        <end position="99"/>
    </location>
</feature>
<keyword evidence="2" id="KW-0067">ATP-binding</keyword>
<sequence>MTVSTETNPQRKATSVRFSMVHSTNSMYECSSSEFYGPYRHIRQSLDYSYHQNYKKERQWLQDSIIDKLLGEIVTGEDLVPNNSSSSSHDVASLTSTEVGSQTSSKQMCTVPVKPWLIYVAGTKYSGRSATVNQLLRSDASLNTASLPMEILQENGDENKLQNVFQHIRQAIGQASFCKEACVKESSSLDEQDNTATLPRLPILGFVLVDAREIATLLPEYQCYEQTLGEDAARNFTLKETGYISEIVTRAALQAGTNVMFYGSLRSVDWYKHYFEYLKKDFHNLDIALLQVVAPKEESTSEQCKRISMAVDSLMSNVDFYCKLQSGKKGTPIEILTEGVTWKSFQATFLQECAYQPLNIRRSVKVKHRGESGFIHCFDYTMTTEENYQEAGSCFYGPYAHLRKTLDYSYHKNYTRERQMLQDSIINETLNKAQLIDSKSGEVCTTPTEPFLVFTAGAMGVGKSHTLRTLNQNGNFPLAAFVVVDPDEIRQTFPEYGLYVNHNPEKVGEMTRKEAGYIVELLTLAALQAGKNVLVDGSLRDYEWYLTYFERLRQEYPSLKIMLLHIVAPKEAIYERAEARGKKTGRVVPKETLDLALKQVPISVDKLKHKVDFYCKINNAPNVDNVEIITEGIDWTSFKNTWLQTCAWVPKRRNIKDKMKFSMISRNFSHDLNSEQYEE</sequence>
<evidence type="ECO:0000256" key="1">
    <source>
        <dbReference type="ARBA" id="ARBA00022741"/>
    </source>
</evidence>
<dbReference type="GO" id="GO:0005524">
    <property type="term" value="F:ATP binding"/>
    <property type="evidence" value="ECO:0007669"/>
    <property type="project" value="UniProtKB-KW"/>
</dbReference>
<accession>A0AAD3H2L8</accession>
<reference evidence="5 6" key="1">
    <citation type="journal article" date="2021" name="Sci. Rep.">
        <title>The genome of the diatom Chaetoceros tenuissimus carries an ancient integrated fragment of an extant virus.</title>
        <authorList>
            <person name="Hongo Y."/>
            <person name="Kimura K."/>
            <person name="Takaki Y."/>
            <person name="Yoshida Y."/>
            <person name="Baba S."/>
            <person name="Kobayashi G."/>
            <person name="Nagasaki K."/>
            <person name="Hano T."/>
            <person name="Tomaru Y."/>
        </authorList>
    </citation>
    <scope>NUCLEOTIDE SEQUENCE [LARGE SCALE GENOMIC DNA]</scope>
    <source>
        <strain evidence="5 6">NIES-3715</strain>
    </source>
</reference>
<keyword evidence="1" id="KW-0547">Nucleotide-binding</keyword>
<dbReference type="Gene3D" id="3.40.50.300">
    <property type="entry name" value="P-loop containing nucleotide triphosphate hydrolases"/>
    <property type="match status" value="2"/>
</dbReference>
<dbReference type="GO" id="GO:0016301">
    <property type="term" value="F:kinase activity"/>
    <property type="evidence" value="ECO:0007669"/>
    <property type="project" value="InterPro"/>
</dbReference>
<keyword evidence="6" id="KW-1185">Reference proteome</keyword>
<comment type="caution">
    <text evidence="5">The sequence shown here is derived from an EMBL/GenBank/DDBJ whole genome shotgun (WGS) entry which is preliminary data.</text>
</comment>
<dbReference type="InterPro" id="IPR027417">
    <property type="entry name" value="P-loop_NTPase"/>
</dbReference>
<evidence type="ECO:0000259" key="4">
    <source>
        <dbReference type="Pfam" id="PF06414"/>
    </source>
</evidence>
<dbReference type="SUPFAM" id="SSF52540">
    <property type="entry name" value="P-loop containing nucleoside triphosphate hydrolases"/>
    <property type="match status" value="1"/>
</dbReference>
<gene>
    <name evidence="5" type="ORF">CTEN210_04492</name>
</gene>
<evidence type="ECO:0000256" key="2">
    <source>
        <dbReference type="ARBA" id="ARBA00022840"/>
    </source>
</evidence>
<evidence type="ECO:0000256" key="3">
    <source>
        <dbReference type="SAM" id="MobiDB-lite"/>
    </source>
</evidence>
<dbReference type="InterPro" id="IPR010488">
    <property type="entry name" value="Zeta_toxin_domain"/>
</dbReference>
<dbReference type="Pfam" id="PF06414">
    <property type="entry name" value="Zeta_toxin"/>
    <property type="match status" value="1"/>
</dbReference>
<dbReference type="EMBL" id="BLLK01000025">
    <property type="protein sequence ID" value="GFH48016.1"/>
    <property type="molecule type" value="Genomic_DNA"/>
</dbReference>
<feature type="region of interest" description="Disordered" evidence="3">
    <location>
        <begin position="79"/>
        <end position="99"/>
    </location>
</feature>
<evidence type="ECO:0000313" key="5">
    <source>
        <dbReference type="EMBL" id="GFH48016.1"/>
    </source>
</evidence>
<feature type="domain" description="Zeta toxin" evidence="4">
    <location>
        <begin position="444"/>
        <end position="613"/>
    </location>
</feature>
<evidence type="ECO:0000313" key="6">
    <source>
        <dbReference type="Proteomes" id="UP001054902"/>
    </source>
</evidence>